<dbReference type="Gene3D" id="2.170.270.10">
    <property type="entry name" value="SET domain"/>
    <property type="match status" value="1"/>
</dbReference>
<keyword evidence="3" id="KW-1185">Reference proteome</keyword>
<accession>A0A5C3M7E7</accession>
<dbReference type="OrthoDB" id="5792673at2759"/>
<dbReference type="AlphaFoldDB" id="A0A5C3M7E7"/>
<dbReference type="EMBL" id="ML213595">
    <property type="protein sequence ID" value="TFK41329.1"/>
    <property type="molecule type" value="Genomic_DNA"/>
</dbReference>
<dbReference type="InterPro" id="IPR046341">
    <property type="entry name" value="SET_dom_sf"/>
</dbReference>
<sequence>MSPGKKLQQTKPSHWPQEIQYIQASRYHASVLPEIRQFIIGAVSTTCGQFSERCRSWVIIRVISNISHPACGQRGLFAAKKIPPRTRLLDYIGEIHCDDRPNSDYDLSLYRTQDGVNVGIDASTMGNEARFINDYRGVQKKPNAAFSDARTSSGELRMSIWSSDTEIKKDEEILVSYGKAWWRERYGVAADIEHVVDT</sequence>
<dbReference type="Pfam" id="PF00856">
    <property type="entry name" value="SET"/>
    <property type="match status" value="1"/>
</dbReference>
<dbReference type="SUPFAM" id="SSF82199">
    <property type="entry name" value="SET domain"/>
    <property type="match status" value="1"/>
</dbReference>
<dbReference type="InterPro" id="IPR001214">
    <property type="entry name" value="SET_dom"/>
</dbReference>
<protein>
    <submittedName>
        <fullName evidence="2">SET domain protein</fullName>
    </submittedName>
</protein>
<feature type="domain" description="SET" evidence="1">
    <location>
        <begin position="56"/>
        <end position="178"/>
    </location>
</feature>
<dbReference type="Proteomes" id="UP000308652">
    <property type="component" value="Unassembled WGS sequence"/>
</dbReference>
<proteinExistence type="predicted"/>
<reference evidence="2 3" key="1">
    <citation type="journal article" date="2019" name="Nat. Ecol. Evol.">
        <title>Megaphylogeny resolves global patterns of mushroom evolution.</title>
        <authorList>
            <person name="Varga T."/>
            <person name="Krizsan K."/>
            <person name="Foldi C."/>
            <person name="Dima B."/>
            <person name="Sanchez-Garcia M."/>
            <person name="Sanchez-Ramirez S."/>
            <person name="Szollosi G.J."/>
            <person name="Szarkandi J.G."/>
            <person name="Papp V."/>
            <person name="Albert L."/>
            <person name="Andreopoulos W."/>
            <person name="Angelini C."/>
            <person name="Antonin V."/>
            <person name="Barry K.W."/>
            <person name="Bougher N.L."/>
            <person name="Buchanan P."/>
            <person name="Buyck B."/>
            <person name="Bense V."/>
            <person name="Catcheside P."/>
            <person name="Chovatia M."/>
            <person name="Cooper J."/>
            <person name="Damon W."/>
            <person name="Desjardin D."/>
            <person name="Finy P."/>
            <person name="Geml J."/>
            <person name="Haridas S."/>
            <person name="Hughes K."/>
            <person name="Justo A."/>
            <person name="Karasinski D."/>
            <person name="Kautmanova I."/>
            <person name="Kiss B."/>
            <person name="Kocsube S."/>
            <person name="Kotiranta H."/>
            <person name="LaButti K.M."/>
            <person name="Lechner B.E."/>
            <person name="Liimatainen K."/>
            <person name="Lipzen A."/>
            <person name="Lukacs Z."/>
            <person name="Mihaltcheva S."/>
            <person name="Morgado L.N."/>
            <person name="Niskanen T."/>
            <person name="Noordeloos M.E."/>
            <person name="Ohm R.A."/>
            <person name="Ortiz-Santana B."/>
            <person name="Ovrebo C."/>
            <person name="Racz N."/>
            <person name="Riley R."/>
            <person name="Savchenko A."/>
            <person name="Shiryaev A."/>
            <person name="Soop K."/>
            <person name="Spirin V."/>
            <person name="Szebenyi C."/>
            <person name="Tomsovsky M."/>
            <person name="Tulloss R.E."/>
            <person name="Uehling J."/>
            <person name="Grigoriev I.V."/>
            <person name="Vagvolgyi C."/>
            <person name="Papp T."/>
            <person name="Martin F.M."/>
            <person name="Miettinen O."/>
            <person name="Hibbett D.S."/>
            <person name="Nagy L.G."/>
        </authorList>
    </citation>
    <scope>NUCLEOTIDE SEQUENCE [LARGE SCALE GENOMIC DNA]</scope>
    <source>
        <strain evidence="2 3">CBS 166.37</strain>
    </source>
</reference>
<dbReference type="STRING" id="68775.A0A5C3M7E7"/>
<evidence type="ECO:0000313" key="3">
    <source>
        <dbReference type="Proteomes" id="UP000308652"/>
    </source>
</evidence>
<dbReference type="PROSITE" id="PS50280">
    <property type="entry name" value="SET"/>
    <property type="match status" value="1"/>
</dbReference>
<name>A0A5C3M7E7_9AGAR</name>
<evidence type="ECO:0000313" key="2">
    <source>
        <dbReference type="EMBL" id="TFK41329.1"/>
    </source>
</evidence>
<gene>
    <name evidence="2" type="ORF">BDQ12DRAFT_679275</name>
</gene>
<evidence type="ECO:0000259" key="1">
    <source>
        <dbReference type="PROSITE" id="PS50280"/>
    </source>
</evidence>
<organism evidence="2 3">
    <name type="scientific">Crucibulum laeve</name>
    <dbReference type="NCBI Taxonomy" id="68775"/>
    <lineage>
        <taxon>Eukaryota</taxon>
        <taxon>Fungi</taxon>
        <taxon>Dikarya</taxon>
        <taxon>Basidiomycota</taxon>
        <taxon>Agaricomycotina</taxon>
        <taxon>Agaricomycetes</taxon>
        <taxon>Agaricomycetidae</taxon>
        <taxon>Agaricales</taxon>
        <taxon>Agaricineae</taxon>
        <taxon>Nidulariaceae</taxon>
        <taxon>Crucibulum</taxon>
    </lineage>
</organism>